<dbReference type="KEGG" id="tpsc:RBB77_11380"/>
<accession>A0AAU7ZWV3</accession>
<dbReference type="AlphaFoldDB" id="A0AAU7ZWV3"/>
<reference evidence="2" key="2">
    <citation type="journal article" date="2024" name="Environ. Microbiol.">
        <title>Genome analysis and description of Tunturibacter gen. nov. expands the diversity of Terriglobia in tundra soils.</title>
        <authorList>
            <person name="Messyasz A."/>
            <person name="Mannisto M.K."/>
            <person name="Kerkhof L.J."/>
            <person name="Haggblom M.M."/>
        </authorList>
    </citation>
    <scope>NUCLEOTIDE SEQUENCE</scope>
    <source>
        <strain evidence="2">X5P6</strain>
    </source>
</reference>
<dbReference type="RefSeq" id="WP_353067547.1">
    <property type="nucleotide sequence ID" value="NZ_CP132942.1"/>
</dbReference>
<dbReference type="EMBL" id="CP132942">
    <property type="protein sequence ID" value="XCB35471.1"/>
    <property type="molecule type" value="Genomic_DNA"/>
</dbReference>
<name>A0AAU7ZWV3_9BACT</name>
<gene>
    <name evidence="2" type="ORF">RBB77_11380</name>
</gene>
<evidence type="ECO:0000313" key="2">
    <source>
        <dbReference type="EMBL" id="XCB35471.1"/>
    </source>
</evidence>
<proteinExistence type="predicted"/>
<evidence type="ECO:0000256" key="1">
    <source>
        <dbReference type="SAM" id="SignalP"/>
    </source>
</evidence>
<keyword evidence="1" id="KW-0732">Signal</keyword>
<organism evidence="2">
    <name type="scientific">Tunturiibacter psychrotolerans</name>
    <dbReference type="NCBI Taxonomy" id="3069686"/>
    <lineage>
        <taxon>Bacteria</taxon>
        <taxon>Pseudomonadati</taxon>
        <taxon>Acidobacteriota</taxon>
        <taxon>Terriglobia</taxon>
        <taxon>Terriglobales</taxon>
        <taxon>Acidobacteriaceae</taxon>
        <taxon>Tunturiibacter</taxon>
    </lineage>
</organism>
<reference evidence="2" key="1">
    <citation type="submission" date="2023-08" db="EMBL/GenBank/DDBJ databases">
        <authorList>
            <person name="Messyasz A."/>
            <person name="Mannisto M.K."/>
            <person name="Kerkhof L.J."/>
            <person name="Haggblom M."/>
        </authorList>
    </citation>
    <scope>NUCLEOTIDE SEQUENCE</scope>
    <source>
        <strain evidence="2">X5P6</strain>
    </source>
</reference>
<feature type="signal peptide" evidence="1">
    <location>
        <begin position="1"/>
        <end position="25"/>
    </location>
</feature>
<protein>
    <submittedName>
        <fullName evidence="2">Uncharacterized protein</fullName>
    </submittedName>
</protein>
<sequence>MKTEFEFAGNFAMSVLLLAGSFAVAQNATTANAKKASPTTTAGSSSQSTLAAQTIQLAAVTNSQTAGEL</sequence>
<feature type="chain" id="PRO_5043594011" evidence="1">
    <location>
        <begin position="26"/>
        <end position="69"/>
    </location>
</feature>